<evidence type="ECO:0000256" key="1">
    <source>
        <dbReference type="ARBA" id="ARBA00023122"/>
    </source>
</evidence>
<name>A0A060DUJ1_9PROT</name>
<dbReference type="KEGG" id="aare:D3093_18200"/>
<dbReference type="SUPFAM" id="SSF54631">
    <property type="entry name" value="CBS-domain pair"/>
    <property type="match status" value="1"/>
</dbReference>
<dbReference type="InterPro" id="IPR046342">
    <property type="entry name" value="CBS_dom_sf"/>
</dbReference>
<dbReference type="OrthoDB" id="9807125at2"/>
<keyword evidence="13" id="KW-1185">Reference proteome</keyword>
<dbReference type="Proteomes" id="UP000027186">
    <property type="component" value="Plasmid AbAZ39_p1"/>
</dbReference>
<evidence type="ECO:0000313" key="12">
    <source>
        <dbReference type="Proteomes" id="UP000325333"/>
    </source>
</evidence>
<dbReference type="PANTHER" id="PTHR43080">
    <property type="entry name" value="CBS DOMAIN-CONTAINING PROTEIN CBSX3, MITOCHONDRIAL"/>
    <property type="match status" value="1"/>
</dbReference>
<proteinExistence type="predicted"/>
<reference evidence="7 10" key="2">
    <citation type="submission" date="2018-01" db="EMBL/GenBank/DDBJ databases">
        <title>Whole genome sequence of Azospirillum brasilense REC3 isolated from strawberry roots.</title>
        <authorList>
            <person name="Fontana C.A."/>
            <person name="Salazar S.M."/>
            <person name="Bassi D."/>
            <person name="Puglisi E."/>
            <person name="Lovaisa N.C."/>
            <person name="Toffoli L.M."/>
            <person name="Pedraza R."/>
            <person name="Cocconcelli P.S."/>
        </authorList>
    </citation>
    <scope>NUCLEOTIDE SEQUENCE [LARGE SCALE GENOMIC DNA]</scope>
    <source>
        <strain evidence="7 10">REC3</strain>
        <plasmid evidence="7">p5unnamed</plasmid>
    </source>
</reference>
<evidence type="ECO:0000256" key="2">
    <source>
        <dbReference type="PROSITE-ProRule" id="PRU00703"/>
    </source>
</evidence>
<dbReference type="PANTHER" id="PTHR43080:SF2">
    <property type="entry name" value="CBS DOMAIN-CONTAINING PROTEIN"/>
    <property type="match status" value="1"/>
</dbReference>
<organism evidence="4 9">
    <name type="scientific">Azospirillum argentinense</name>
    <dbReference type="NCBI Taxonomy" id="2970906"/>
    <lineage>
        <taxon>Bacteria</taxon>
        <taxon>Pseudomonadati</taxon>
        <taxon>Pseudomonadota</taxon>
        <taxon>Alphaproteobacteria</taxon>
        <taxon>Rhodospirillales</taxon>
        <taxon>Azospirillaceae</taxon>
        <taxon>Azospirillum</taxon>
    </lineage>
</organism>
<dbReference type="CDD" id="cd04623">
    <property type="entry name" value="CBS_pair_bac_euk"/>
    <property type="match status" value="1"/>
</dbReference>
<dbReference type="PROSITE" id="PS51371">
    <property type="entry name" value="CBS"/>
    <property type="match status" value="2"/>
</dbReference>
<dbReference type="Proteomes" id="UP000236268">
    <property type="component" value="Unassembled WGS sequence"/>
</dbReference>
<evidence type="ECO:0000313" key="4">
    <source>
        <dbReference type="EMBL" id="AIB14614.1"/>
    </source>
</evidence>
<evidence type="ECO:0000313" key="5">
    <source>
        <dbReference type="EMBL" id="KAA1055906.1"/>
    </source>
</evidence>
<protein>
    <submittedName>
        <fullName evidence="6">CBS domain-containing protein</fullName>
    </submittedName>
    <submittedName>
        <fullName evidence="4">Inosine-5-monophosphate dehydrogenase</fullName>
    </submittedName>
</protein>
<evidence type="ECO:0000313" key="8">
    <source>
        <dbReference type="EMBL" id="QCN97202.1"/>
    </source>
</evidence>
<dbReference type="InterPro" id="IPR051257">
    <property type="entry name" value="Diverse_CBS-Domain"/>
</dbReference>
<evidence type="ECO:0000259" key="3">
    <source>
        <dbReference type="PROSITE" id="PS51371"/>
    </source>
</evidence>
<feature type="domain" description="CBS" evidence="3">
    <location>
        <begin position="76"/>
        <end position="131"/>
    </location>
</feature>
<accession>A0A2K1G374</accession>
<dbReference type="EMBL" id="CP007794">
    <property type="protein sequence ID" value="AIB14614.1"/>
    <property type="molecule type" value="Genomic_DNA"/>
</dbReference>
<dbReference type="AlphaFoldDB" id="A0A060DUJ1"/>
<keyword evidence="1 2" id="KW-0129">CBS domain</keyword>
<reference evidence="4 9" key="1">
    <citation type="journal article" date="2014" name="Genome Announc.">
        <title>Complete Genome Sequence of the Model Rhizosphere Strain Azospirillum brasilense Az39, Successfully Applied in Agriculture.</title>
        <authorList>
            <person name="Rivera D."/>
            <person name="Revale S."/>
            <person name="Molina R."/>
            <person name="Gualpa J."/>
            <person name="Puente M."/>
            <person name="Maroniche G."/>
            <person name="Paris G."/>
            <person name="Baker D."/>
            <person name="Clavijo B."/>
            <person name="McLay K."/>
            <person name="Spaepen S."/>
            <person name="Perticari A."/>
            <person name="Vazquez M."/>
            <person name="Wisniewski-Dye F."/>
            <person name="Watkins C."/>
            <person name="Martinez-Abarca F."/>
            <person name="Vanderleyden J."/>
            <person name="Cassan F."/>
        </authorList>
    </citation>
    <scope>NUCLEOTIDE SEQUENCE [LARGE SCALE GENOMIC DNA]</scope>
    <source>
        <strain evidence="4 9">Az39</strain>
        <plasmid evidence="4">AbAZ39_p1</plasmid>
    </source>
</reference>
<evidence type="ECO:0000313" key="7">
    <source>
        <dbReference type="EMBL" id="PNQ99240.1"/>
    </source>
</evidence>
<dbReference type="EMBL" id="CP032322">
    <property type="protein sequence ID" value="QCN97202.1"/>
    <property type="molecule type" value="Genomic_DNA"/>
</dbReference>
<dbReference type="SMART" id="SM00116">
    <property type="entry name" value="CBS"/>
    <property type="match status" value="2"/>
</dbReference>
<reference evidence="8 11" key="3">
    <citation type="submission" date="2018-09" db="EMBL/GenBank/DDBJ databases">
        <title>Whole genome based analysis of evolution and adaptive divergence in Indian and Brazilian strains of Azospirillum brasilense.</title>
        <authorList>
            <person name="Singh C."/>
            <person name="Tripathi A.K."/>
        </authorList>
    </citation>
    <scope>NUCLEOTIDE SEQUENCE [LARGE SCALE GENOMIC DNA]</scope>
    <source>
        <strain evidence="8 11">MTCC4035</strain>
        <plasmid evidence="8 11">p1</plasmid>
    </source>
</reference>
<geneLocation type="plasmid" evidence="4 9">
    <name>AbAZ39_p1</name>
</geneLocation>
<dbReference type="InterPro" id="IPR044725">
    <property type="entry name" value="CBSX3_CBS_dom"/>
</dbReference>
<keyword evidence="4" id="KW-0614">Plasmid</keyword>
<dbReference type="InterPro" id="IPR000644">
    <property type="entry name" value="CBS_dom"/>
</dbReference>
<dbReference type="Proteomes" id="UP000298595">
    <property type="component" value="Plasmid p1"/>
</dbReference>
<dbReference type="EMBL" id="JBJLSN010000011">
    <property type="protein sequence ID" value="MFL7901620.1"/>
    <property type="molecule type" value="Genomic_DNA"/>
</dbReference>
<evidence type="ECO:0000313" key="13">
    <source>
        <dbReference type="Proteomes" id="UP001628281"/>
    </source>
</evidence>
<geneLocation type="plasmid" evidence="8 11">
    <name>p1</name>
</geneLocation>
<dbReference type="RefSeq" id="WP_040134871.1">
    <property type="nucleotide sequence ID" value="NZ_CP007794.1"/>
</dbReference>
<dbReference type="Proteomes" id="UP000325333">
    <property type="component" value="Unassembled WGS sequence"/>
</dbReference>
<dbReference type="Pfam" id="PF00571">
    <property type="entry name" value="CBS"/>
    <property type="match status" value="2"/>
</dbReference>
<gene>
    <name evidence="4" type="ORF">ABAZ39_22190</name>
    <name evidence="6" type="ORF">ACJ41P_10835</name>
    <name evidence="7" type="ORF">C1S70_08640</name>
    <name evidence="8" type="ORF">D3093_18200</name>
    <name evidence="5" type="ORF">FH063_004881</name>
</gene>
<accession>A0A060DUJ1</accession>
<dbReference type="EMBL" id="VEWN01000005">
    <property type="protein sequence ID" value="KAA1055906.1"/>
    <property type="molecule type" value="Genomic_DNA"/>
</dbReference>
<evidence type="ECO:0000313" key="9">
    <source>
        <dbReference type="Proteomes" id="UP000027186"/>
    </source>
</evidence>
<reference evidence="6 13" key="5">
    <citation type="submission" date="2024-11" db="EMBL/GenBank/DDBJ databases">
        <title>Draft genome sequences of two bacteria associated to sugarcane roots in Colombia.</title>
        <authorList>
            <person name="Pardo-Diaz S."/>
            <person name="Masmela-Mendoza J."/>
            <person name="Delgadillo-Duran P."/>
            <person name="Bautista E.J."/>
            <person name="Rojas-Tapias D.F."/>
        </authorList>
    </citation>
    <scope>NUCLEOTIDE SEQUENCE [LARGE SCALE GENOMIC DNA]</scope>
    <source>
        <strain evidence="6 13">Ap18</strain>
    </source>
</reference>
<dbReference type="EMBL" id="POWG01000007">
    <property type="protein sequence ID" value="PNQ99240.1"/>
    <property type="molecule type" value="Genomic_DNA"/>
</dbReference>
<sequence length="144" mass="15408">MHIAAVLKRKGTEIITANPEDRIDAVARKLAHHKIGAVLVMRDDGRPAGILSERDIVRAVAADGAAALERPVGDLMTRDLVTGSPADTVSQIMGVMTQRRIRHLPILEDGELVGLVSIGDIVKARLDDAELEVESLRGYVAGMG</sequence>
<evidence type="ECO:0000313" key="10">
    <source>
        <dbReference type="Proteomes" id="UP000236268"/>
    </source>
</evidence>
<reference evidence="5 12" key="4">
    <citation type="submission" date="2019-07" db="EMBL/GenBank/DDBJ databases">
        <title>Genome sequencing of the stress-tolerant strain Azospirillum brasilense Az19.</title>
        <authorList>
            <person name="Maroniche G.A."/>
            <person name="Garcia J.E."/>
            <person name="Pagnussat L."/>
            <person name="Amenta M."/>
            <person name="Creus C.M."/>
        </authorList>
    </citation>
    <scope>NUCLEOTIDE SEQUENCE [LARGE SCALE GENOMIC DNA]</scope>
    <source>
        <strain evidence="5 12">Az19</strain>
    </source>
</reference>
<geneLocation type="plasmid" evidence="7">
    <name>p5unnamed</name>
</geneLocation>
<feature type="domain" description="CBS" evidence="3">
    <location>
        <begin position="7"/>
        <end position="68"/>
    </location>
</feature>
<evidence type="ECO:0000313" key="6">
    <source>
        <dbReference type="EMBL" id="MFL7901620.1"/>
    </source>
</evidence>
<dbReference type="Proteomes" id="UP001628281">
    <property type="component" value="Unassembled WGS sequence"/>
</dbReference>
<evidence type="ECO:0000313" key="11">
    <source>
        <dbReference type="Proteomes" id="UP000298595"/>
    </source>
</evidence>
<dbReference type="Gene3D" id="3.10.580.10">
    <property type="entry name" value="CBS-domain"/>
    <property type="match status" value="1"/>
</dbReference>
<dbReference type="KEGG" id="abq:ABAZ39_22190"/>